<comment type="caution">
    <text evidence="1">The sequence shown here is derived from an EMBL/GenBank/DDBJ whole genome shotgun (WGS) entry which is preliminary data.</text>
</comment>
<dbReference type="EMBL" id="JAQQDW010000008">
    <property type="protein sequence ID" value="MFM0103148.1"/>
    <property type="molecule type" value="Genomic_DNA"/>
</dbReference>
<keyword evidence="2" id="KW-1185">Reference proteome</keyword>
<accession>A0ACC7N802</accession>
<proteinExistence type="predicted"/>
<reference evidence="1 2" key="1">
    <citation type="journal article" date="2024" name="Chem. Sci.">
        <title>Discovery of megapolipeptins by genome mining of a Burkholderiales bacteria collection.</title>
        <authorList>
            <person name="Paulo B.S."/>
            <person name="Recchia M.J.J."/>
            <person name="Lee S."/>
            <person name="Fergusson C.H."/>
            <person name="Romanowski S.B."/>
            <person name="Hernandez A."/>
            <person name="Krull N."/>
            <person name="Liu D.Y."/>
            <person name="Cavanagh H."/>
            <person name="Bos A."/>
            <person name="Gray C.A."/>
            <person name="Murphy B.T."/>
            <person name="Linington R.G."/>
            <person name="Eustaquio A.S."/>
        </authorList>
    </citation>
    <scope>NUCLEOTIDE SEQUENCE [LARGE SCALE GENOMIC DNA]</scope>
    <source>
        <strain evidence="1 2">RL18-126-BIB-B</strain>
    </source>
</reference>
<name>A0ACC7N802_9BURK</name>
<organism evidence="1 2">
    <name type="scientific">Paraburkholderia rhynchosiae</name>
    <dbReference type="NCBI Taxonomy" id="487049"/>
    <lineage>
        <taxon>Bacteria</taxon>
        <taxon>Pseudomonadati</taxon>
        <taxon>Pseudomonadota</taxon>
        <taxon>Betaproteobacteria</taxon>
        <taxon>Burkholderiales</taxon>
        <taxon>Burkholderiaceae</taxon>
        <taxon>Paraburkholderia</taxon>
    </lineage>
</organism>
<protein>
    <submittedName>
        <fullName evidence="1">Uncharacterized protein</fullName>
    </submittedName>
</protein>
<sequence length="97" mass="10037">MSSLMIRDLSGTRELDHRAMSAVSGGTGSNMPSLQSVSGLSGIANVNVNVNVSQELNQMQYVSVSALNDNGFIGANVLPPLHLDVSPILKGSNNAAV</sequence>
<dbReference type="Proteomes" id="UP001629235">
    <property type="component" value="Unassembled WGS sequence"/>
</dbReference>
<evidence type="ECO:0000313" key="2">
    <source>
        <dbReference type="Proteomes" id="UP001629235"/>
    </source>
</evidence>
<evidence type="ECO:0000313" key="1">
    <source>
        <dbReference type="EMBL" id="MFM0103148.1"/>
    </source>
</evidence>
<gene>
    <name evidence="1" type="ORF">PQR01_06560</name>
</gene>